<evidence type="ECO:0000313" key="2">
    <source>
        <dbReference type="EMBL" id="MBD2534538.1"/>
    </source>
</evidence>
<dbReference type="RefSeq" id="WP_190945143.1">
    <property type="nucleotide sequence ID" value="NZ_JACJSI010000171.1"/>
</dbReference>
<keyword evidence="1" id="KW-1133">Transmembrane helix</keyword>
<sequence length="67" mass="7719">MDDLINVKDEISLVNLQCVLQMPIVEVWLGLLLGQTHLKYKNPLIARVSAFLNLTYFFVKILIQQGF</sequence>
<protein>
    <recommendedName>
        <fullName evidence="4">Transposase</fullName>
    </recommendedName>
</protein>
<accession>A0ABR8E1R9</accession>
<comment type="caution">
    <text evidence="2">The sequence shown here is derived from an EMBL/GenBank/DDBJ whole genome shotgun (WGS) entry which is preliminary data.</text>
</comment>
<reference evidence="2 3" key="1">
    <citation type="journal article" date="2020" name="ISME J.">
        <title>Comparative genomics reveals insights into cyanobacterial evolution and habitat adaptation.</title>
        <authorList>
            <person name="Chen M.Y."/>
            <person name="Teng W.K."/>
            <person name="Zhao L."/>
            <person name="Hu C.X."/>
            <person name="Zhou Y.K."/>
            <person name="Han B.P."/>
            <person name="Song L.R."/>
            <person name="Shu W.S."/>
        </authorList>
    </citation>
    <scope>NUCLEOTIDE SEQUENCE [LARGE SCALE GENOMIC DNA]</scope>
    <source>
        <strain evidence="2 3">FACHB-838</strain>
    </source>
</reference>
<evidence type="ECO:0008006" key="4">
    <source>
        <dbReference type="Google" id="ProtNLM"/>
    </source>
</evidence>
<dbReference type="EMBL" id="JACJSI010000171">
    <property type="protein sequence ID" value="MBD2534538.1"/>
    <property type="molecule type" value="Genomic_DNA"/>
</dbReference>
<evidence type="ECO:0000313" key="3">
    <source>
        <dbReference type="Proteomes" id="UP000623440"/>
    </source>
</evidence>
<name>A0ABR8E1R9_9NOSO</name>
<keyword evidence="1" id="KW-0472">Membrane</keyword>
<organism evidence="2 3">
    <name type="scientific">Nostoc flagelliforme FACHB-838</name>
    <dbReference type="NCBI Taxonomy" id="2692904"/>
    <lineage>
        <taxon>Bacteria</taxon>
        <taxon>Bacillati</taxon>
        <taxon>Cyanobacteriota</taxon>
        <taxon>Cyanophyceae</taxon>
        <taxon>Nostocales</taxon>
        <taxon>Nostocaceae</taxon>
        <taxon>Nostoc</taxon>
    </lineage>
</organism>
<proteinExistence type="predicted"/>
<evidence type="ECO:0000256" key="1">
    <source>
        <dbReference type="SAM" id="Phobius"/>
    </source>
</evidence>
<dbReference type="Proteomes" id="UP000623440">
    <property type="component" value="Unassembled WGS sequence"/>
</dbReference>
<keyword evidence="3" id="KW-1185">Reference proteome</keyword>
<gene>
    <name evidence="2" type="ORF">H6G97_35670</name>
</gene>
<feature type="transmembrane region" description="Helical" evidence="1">
    <location>
        <begin position="44"/>
        <end position="63"/>
    </location>
</feature>
<keyword evidence="1" id="KW-0812">Transmembrane</keyword>
<feature type="transmembrane region" description="Helical" evidence="1">
    <location>
        <begin position="12"/>
        <end position="32"/>
    </location>
</feature>